<protein>
    <recommendedName>
        <fullName evidence="3">Reverse transcriptase zinc-binding domain-containing protein</fullName>
    </recommendedName>
</protein>
<sequence>MNPAPSKVIAFSGQLFHDRLPTRNNLDLRGILGSNDPWECRGWLGLVIEIPHSQFSLFEVIKGSARNVKVRHGFMMIWHSTLWSIWKARNNRIFVDGSFSPLIIVDEIKVLSWKWSLARLKFTPSMFYEWTWDPGACLLR</sequence>
<dbReference type="Proteomes" id="UP000242715">
    <property type="component" value="Unassembled WGS sequence"/>
</dbReference>
<evidence type="ECO:0000313" key="2">
    <source>
        <dbReference type="Proteomes" id="UP000242715"/>
    </source>
</evidence>
<gene>
    <name evidence="1" type="ORF">TSUD_154970</name>
</gene>
<dbReference type="OrthoDB" id="1427601at2759"/>
<accession>A0A2Z6M4F3</accession>
<dbReference type="EMBL" id="DF973301">
    <property type="protein sequence ID" value="GAU25023.1"/>
    <property type="molecule type" value="Genomic_DNA"/>
</dbReference>
<reference evidence="2" key="1">
    <citation type="journal article" date="2017" name="Front. Plant Sci.">
        <title>Climate Clever Clovers: New Paradigm to Reduce the Environmental Footprint of Ruminants by Breeding Low Methanogenic Forages Utilizing Haplotype Variation.</title>
        <authorList>
            <person name="Kaur P."/>
            <person name="Appels R."/>
            <person name="Bayer P.E."/>
            <person name="Keeble-Gagnere G."/>
            <person name="Wang J."/>
            <person name="Hirakawa H."/>
            <person name="Shirasawa K."/>
            <person name="Vercoe P."/>
            <person name="Stefanova K."/>
            <person name="Durmic Z."/>
            <person name="Nichols P."/>
            <person name="Revell C."/>
            <person name="Isobe S.N."/>
            <person name="Edwards D."/>
            <person name="Erskine W."/>
        </authorList>
    </citation>
    <scope>NUCLEOTIDE SEQUENCE [LARGE SCALE GENOMIC DNA]</scope>
    <source>
        <strain evidence="2">cv. Daliak</strain>
    </source>
</reference>
<evidence type="ECO:0008006" key="3">
    <source>
        <dbReference type="Google" id="ProtNLM"/>
    </source>
</evidence>
<keyword evidence="2" id="KW-1185">Reference proteome</keyword>
<organism evidence="1 2">
    <name type="scientific">Trifolium subterraneum</name>
    <name type="common">Subterranean clover</name>
    <dbReference type="NCBI Taxonomy" id="3900"/>
    <lineage>
        <taxon>Eukaryota</taxon>
        <taxon>Viridiplantae</taxon>
        <taxon>Streptophyta</taxon>
        <taxon>Embryophyta</taxon>
        <taxon>Tracheophyta</taxon>
        <taxon>Spermatophyta</taxon>
        <taxon>Magnoliopsida</taxon>
        <taxon>eudicotyledons</taxon>
        <taxon>Gunneridae</taxon>
        <taxon>Pentapetalae</taxon>
        <taxon>rosids</taxon>
        <taxon>fabids</taxon>
        <taxon>Fabales</taxon>
        <taxon>Fabaceae</taxon>
        <taxon>Papilionoideae</taxon>
        <taxon>50 kb inversion clade</taxon>
        <taxon>NPAAA clade</taxon>
        <taxon>Hologalegina</taxon>
        <taxon>IRL clade</taxon>
        <taxon>Trifolieae</taxon>
        <taxon>Trifolium</taxon>
    </lineage>
</organism>
<name>A0A2Z6M4F3_TRISU</name>
<evidence type="ECO:0000313" key="1">
    <source>
        <dbReference type="EMBL" id="GAU25023.1"/>
    </source>
</evidence>
<dbReference type="AlphaFoldDB" id="A0A2Z6M4F3"/>
<proteinExistence type="predicted"/>